<organism evidence="1 2">
    <name type="scientific">Rossellomorea vietnamensis</name>
    <dbReference type="NCBI Taxonomy" id="218284"/>
    <lineage>
        <taxon>Bacteria</taxon>
        <taxon>Bacillati</taxon>
        <taxon>Bacillota</taxon>
        <taxon>Bacilli</taxon>
        <taxon>Bacillales</taxon>
        <taxon>Bacillaceae</taxon>
        <taxon>Rossellomorea</taxon>
    </lineage>
</organism>
<gene>
    <name evidence="1" type="ORF">FZC78_16610</name>
</gene>
<name>A0A5D4NMW6_9BACI</name>
<dbReference type="RefSeq" id="WP_148941240.1">
    <property type="nucleotide sequence ID" value="NZ_VTEI01000009.1"/>
</dbReference>
<dbReference type="EMBL" id="VTEI01000009">
    <property type="protein sequence ID" value="TYS15270.1"/>
    <property type="molecule type" value="Genomic_DNA"/>
</dbReference>
<dbReference type="GO" id="GO:0016620">
    <property type="term" value="F:oxidoreductase activity, acting on the aldehyde or oxo group of donors, NAD or NADP as acceptor"/>
    <property type="evidence" value="ECO:0007669"/>
    <property type="project" value="InterPro"/>
</dbReference>
<sequence>MANDYSCALIESVFSSDFDRAMKIAGQPRREYQRLMISSDTCIFLSGYKREQFGRYHEKEGLYAFCSIKSTMIHKGKCNKEMNWFPYKQNTADWLKRP</sequence>
<comment type="caution">
    <text evidence="1">The sequence shown here is derived from an EMBL/GenBank/DDBJ whole genome shotgun (WGS) entry which is preliminary data.</text>
</comment>
<protein>
    <submittedName>
        <fullName evidence="1">Uncharacterized protein</fullName>
    </submittedName>
</protein>
<accession>A0A5D4NMW6</accession>
<dbReference type="SUPFAM" id="SSF53720">
    <property type="entry name" value="ALDH-like"/>
    <property type="match status" value="1"/>
</dbReference>
<evidence type="ECO:0000313" key="1">
    <source>
        <dbReference type="EMBL" id="TYS15270.1"/>
    </source>
</evidence>
<evidence type="ECO:0000313" key="2">
    <source>
        <dbReference type="Proteomes" id="UP000322267"/>
    </source>
</evidence>
<dbReference type="AlphaFoldDB" id="A0A5D4NMW6"/>
<reference evidence="1 2" key="1">
    <citation type="submission" date="2019-08" db="EMBL/GenBank/DDBJ databases">
        <title>Bacillus genomes from the desert of Cuatro Cienegas, Coahuila.</title>
        <authorList>
            <person name="Olmedo-Alvarez G."/>
        </authorList>
    </citation>
    <scope>NUCLEOTIDE SEQUENCE [LARGE SCALE GENOMIC DNA]</scope>
    <source>
        <strain evidence="1 2">CH34_1T</strain>
    </source>
</reference>
<dbReference type="Gene3D" id="3.40.309.10">
    <property type="entry name" value="Aldehyde Dehydrogenase, Chain A, domain 2"/>
    <property type="match status" value="1"/>
</dbReference>
<proteinExistence type="predicted"/>
<dbReference type="Proteomes" id="UP000322267">
    <property type="component" value="Unassembled WGS sequence"/>
</dbReference>
<dbReference type="OrthoDB" id="9762913at2"/>
<dbReference type="InterPro" id="IPR016161">
    <property type="entry name" value="Ald_DH/histidinol_DH"/>
</dbReference>
<dbReference type="InterPro" id="IPR016163">
    <property type="entry name" value="Ald_DH_C"/>
</dbReference>